<evidence type="ECO:0000256" key="8">
    <source>
        <dbReference type="ARBA" id="ARBA00022475"/>
    </source>
</evidence>
<evidence type="ECO:0000256" key="9">
    <source>
        <dbReference type="ARBA" id="ARBA00022692"/>
    </source>
</evidence>
<evidence type="ECO:0000256" key="7">
    <source>
        <dbReference type="ARBA" id="ARBA00022448"/>
    </source>
</evidence>
<dbReference type="AlphaFoldDB" id="A0A4R0PFA4"/>
<accession>A0A4R0PFA4</accession>
<dbReference type="NCBIfam" id="TIGR01416">
    <property type="entry name" value="Rieske_proteo"/>
    <property type="match status" value="1"/>
</dbReference>
<comment type="miscellaneous">
    <text evidence="20">The Rieske protein is a high potential 2Fe-2S protein.</text>
</comment>
<dbReference type="Pfam" id="PF00355">
    <property type="entry name" value="Rieske"/>
    <property type="match status" value="1"/>
</dbReference>
<keyword evidence="11" id="KW-0479">Metal-binding</keyword>
<dbReference type="InterPro" id="IPR006311">
    <property type="entry name" value="TAT_signal"/>
</dbReference>
<dbReference type="GO" id="GO:0008121">
    <property type="term" value="F:quinol-cytochrome-c reductase activity"/>
    <property type="evidence" value="ECO:0007669"/>
    <property type="project" value="UniProtKB-EC"/>
</dbReference>
<evidence type="ECO:0000256" key="10">
    <source>
        <dbReference type="ARBA" id="ARBA00022714"/>
    </source>
</evidence>
<dbReference type="Pfam" id="PF10399">
    <property type="entry name" value="UCR_Fe-S_N"/>
    <property type="match status" value="1"/>
</dbReference>
<comment type="cofactor">
    <cofactor evidence="20">
        <name>[2Fe-2S] cluster</name>
        <dbReference type="ChEBI" id="CHEBI:190135"/>
    </cofactor>
    <text evidence="20">Binds 1 [2Fe-2S] cluster per subunit.</text>
</comment>
<dbReference type="NCBIfam" id="TIGR01409">
    <property type="entry name" value="TAT_signal_seq"/>
    <property type="match status" value="1"/>
</dbReference>
<keyword evidence="17 20" id="KW-0472">Membrane</keyword>
<dbReference type="Gene3D" id="1.20.5.510">
    <property type="entry name" value="Single helix bin"/>
    <property type="match status" value="1"/>
</dbReference>
<sequence>MSEQTINADEPTRRDFIYVATGMLGAVGAAALAWPFIDQMRPDAAVRAAGQPVEIDVSGIEEGQAIIVTWRGRPFFVRRLTETEIAAASSLTEGDMKDFQPVDERIGGPAEAASEQWVVCSANCTHLGCIPTTVDDAPEGWSCPCHGSVFDMTGRILRGPAPINLPLPPYVFASESTLIVGTETAGA</sequence>
<evidence type="ECO:0000256" key="13">
    <source>
        <dbReference type="ARBA" id="ARBA00022982"/>
    </source>
</evidence>
<feature type="transmembrane region" description="Helical" evidence="20">
    <location>
        <begin position="16"/>
        <end position="37"/>
    </location>
</feature>
<evidence type="ECO:0000313" key="24">
    <source>
        <dbReference type="Proteomes" id="UP000291301"/>
    </source>
</evidence>
<dbReference type="RefSeq" id="WP_131567335.1">
    <property type="nucleotide sequence ID" value="NZ_JAINFK010000004.1"/>
</dbReference>
<evidence type="ECO:0000256" key="3">
    <source>
        <dbReference type="ARBA" id="ARBA00010651"/>
    </source>
</evidence>
<evidence type="ECO:0000256" key="2">
    <source>
        <dbReference type="ARBA" id="ARBA00004162"/>
    </source>
</evidence>
<evidence type="ECO:0000256" key="19">
    <source>
        <dbReference type="ARBA" id="ARBA00029351"/>
    </source>
</evidence>
<evidence type="ECO:0000256" key="1">
    <source>
        <dbReference type="ARBA" id="ARBA00002444"/>
    </source>
</evidence>
<organism evidence="23 24">
    <name type="scientific">Oricola cellulosilytica</name>
    <dbReference type="NCBI Taxonomy" id="1429082"/>
    <lineage>
        <taxon>Bacteria</taxon>
        <taxon>Pseudomonadati</taxon>
        <taxon>Pseudomonadota</taxon>
        <taxon>Alphaproteobacteria</taxon>
        <taxon>Hyphomicrobiales</taxon>
        <taxon>Ahrensiaceae</taxon>
        <taxon>Oricola</taxon>
    </lineage>
</organism>
<dbReference type="GO" id="GO:0016491">
    <property type="term" value="F:oxidoreductase activity"/>
    <property type="evidence" value="ECO:0007669"/>
    <property type="project" value="UniProtKB-KW"/>
</dbReference>
<comment type="similarity">
    <text evidence="3">Belongs to the Rieske iron-sulfur protein family.</text>
</comment>
<evidence type="ECO:0000256" key="15">
    <source>
        <dbReference type="ARBA" id="ARBA00023004"/>
    </source>
</evidence>
<evidence type="ECO:0000256" key="18">
    <source>
        <dbReference type="ARBA" id="ARBA00023157"/>
    </source>
</evidence>
<dbReference type="InterPro" id="IPR017941">
    <property type="entry name" value="Rieske_2Fe-2S"/>
</dbReference>
<dbReference type="InterPro" id="IPR019546">
    <property type="entry name" value="TAT_signal_bac_arc"/>
</dbReference>
<dbReference type="Proteomes" id="UP000291301">
    <property type="component" value="Unassembled WGS sequence"/>
</dbReference>
<comment type="function">
    <text evidence="1">Component of the ubiquinol-cytochrome c reductase complex (complex III or cytochrome b-c1 complex), which is a respiratory chain that generates an electrochemical potential coupled to ATP synthesis.</text>
</comment>
<dbReference type="CDD" id="cd03470">
    <property type="entry name" value="Rieske_cytochrome_bc1"/>
    <property type="match status" value="1"/>
</dbReference>
<comment type="subunit">
    <text evidence="4 21">The main subunits of complex b-c1 are: cytochrome b, cytochrome c1 and the Rieske protein.</text>
</comment>
<evidence type="ECO:0000256" key="17">
    <source>
        <dbReference type="ARBA" id="ARBA00023136"/>
    </source>
</evidence>
<name>A0A4R0PFA4_9HYPH</name>
<evidence type="ECO:0000256" key="6">
    <source>
        <dbReference type="ARBA" id="ARBA00019816"/>
    </source>
</evidence>
<dbReference type="PROSITE" id="PS51296">
    <property type="entry name" value="RIESKE"/>
    <property type="match status" value="1"/>
</dbReference>
<keyword evidence="18" id="KW-1015">Disulfide bond</keyword>
<proteinExistence type="inferred from homology"/>
<evidence type="ECO:0000313" key="23">
    <source>
        <dbReference type="EMBL" id="TCD15338.1"/>
    </source>
</evidence>
<dbReference type="PANTHER" id="PTHR10134">
    <property type="entry name" value="CYTOCHROME B-C1 COMPLEX SUBUNIT RIESKE, MITOCHONDRIAL"/>
    <property type="match status" value="1"/>
</dbReference>
<dbReference type="InterPro" id="IPR006317">
    <property type="entry name" value="Ubiquinol_cyt_c_Rdtase_Fe-S-su"/>
</dbReference>
<gene>
    <name evidence="23" type="primary">petA</name>
    <name evidence="23" type="ORF">E0D97_07340</name>
</gene>
<comment type="catalytic activity">
    <reaction evidence="19 20">
        <text>a quinol + 2 Fe(III)-[cytochrome c](out) = a quinone + 2 Fe(II)-[cytochrome c](out) + 2 H(+)(out)</text>
        <dbReference type="Rhea" id="RHEA:11484"/>
        <dbReference type="Rhea" id="RHEA-COMP:10350"/>
        <dbReference type="Rhea" id="RHEA-COMP:14399"/>
        <dbReference type="ChEBI" id="CHEBI:15378"/>
        <dbReference type="ChEBI" id="CHEBI:24646"/>
        <dbReference type="ChEBI" id="CHEBI:29033"/>
        <dbReference type="ChEBI" id="CHEBI:29034"/>
        <dbReference type="ChEBI" id="CHEBI:132124"/>
        <dbReference type="EC" id="7.1.1.8"/>
    </reaction>
</comment>
<feature type="domain" description="Rieske" evidence="22">
    <location>
        <begin position="83"/>
        <end position="179"/>
    </location>
</feature>
<dbReference type="InterPro" id="IPR036922">
    <property type="entry name" value="Rieske_2Fe-2S_sf"/>
</dbReference>
<comment type="caution">
    <text evidence="23">The sequence shown here is derived from an EMBL/GenBank/DDBJ whole genome shotgun (WGS) entry which is preliminary data.</text>
</comment>
<keyword evidence="15" id="KW-0408">Iron</keyword>
<keyword evidence="13 20" id="KW-0249">Electron transport</keyword>
<dbReference type="InterPro" id="IPR005805">
    <property type="entry name" value="Rieske_Fe-S_prot_C"/>
</dbReference>
<evidence type="ECO:0000256" key="4">
    <source>
        <dbReference type="ARBA" id="ARBA00011649"/>
    </source>
</evidence>
<keyword evidence="9 20" id="KW-0812">Transmembrane</keyword>
<evidence type="ECO:0000256" key="21">
    <source>
        <dbReference type="RuleBase" id="RU004497"/>
    </source>
</evidence>
<keyword evidence="8" id="KW-1003">Cell membrane</keyword>
<dbReference type="SUPFAM" id="SSF50022">
    <property type="entry name" value="ISP domain"/>
    <property type="match status" value="1"/>
</dbReference>
<comment type="subcellular location">
    <subcellularLocation>
        <location evidence="2">Cell membrane</location>
        <topology evidence="2">Single-pass membrane protein</topology>
    </subcellularLocation>
</comment>
<dbReference type="OrthoDB" id="9767869at2"/>
<dbReference type="GO" id="GO:0005886">
    <property type="term" value="C:plasma membrane"/>
    <property type="evidence" value="ECO:0007669"/>
    <property type="project" value="UniProtKB-SubCell"/>
</dbReference>
<evidence type="ECO:0000256" key="20">
    <source>
        <dbReference type="RuleBase" id="RU004494"/>
    </source>
</evidence>
<dbReference type="PROSITE" id="PS51318">
    <property type="entry name" value="TAT"/>
    <property type="match status" value="1"/>
</dbReference>
<keyword evidence="14 20" id="KW-1133">Transmembrane helix</keyword>
<keyword evidence="12" id="KW-1278">Translocase</keyword>
<protein>
    <recommendedName>
        <fullName evidence="6 20">Ubiquinol-cytochrome c reductase iron-sulfur subunit</fullName>
        <ecNumber evidence="5 20">7.1.1.8</ecNumber>
    </recommendedName>
</protein>
<dbReference type="GO" id="GO:0046872">
    <property type="term" value="F:metal ion binding"/>
    <property type="evidence" value="ECO:0007669"/>
    <property type="project" value="UniProtKB-KW"/>
</dbReference>
<keyword evidence="23" id="KW-0560">Oxidoreductase</keyword>
<evidence type="ECO:0000256" key="16">
    <source>
        <dbReference type="ARBA" id="ARBA00023014"/>
    </source>
</evidence>
<dbReference type="Gene3D" id="2.102.10.10">
    <property type="entry name" value="Rieske [2Fe-2S] iron-sulphur domain"/>
    <property type="match status" value="1"/>
</dbReference>
<dbReference type="GO" id="GO:0051537">
    <property type="term" value="F:2 iron, 2 sulfur cluster binding"/>
    <property type="evidence" value="ECO:0007669"/>
    <property type="project" value="UniProtKB-KW"/>
</dbReference>
<dbReference type="PRINTS" id="PR00162">
    <property type="entry name" value="RIESKE"/>
</dbReference>
<evidence type="ECO:0000256" key="14">
    <source>
        <dbReference type="ARBA" id="ARBA00022989"/>
    </source>
</evidence>
<evidence type="ECO:0000256" key="12">
    <source>
        <dbReference type="ARBA" id="ARBA00022967"/>
    </source>
</evidence>
<keyword evidence="16" id="KW-0411">Iron-sulfur</keyword>
<reference evidence="23 24" key="1">
    <citation type="journal article" date="2015" name="Antonie Van Leeuwenhoek">
        <title>Oricola cellulosilytica gen. nov., sp. nov., a cellulose-degrading bacterium of the family Phyllobacteriaceae isolated from surface seashore water, and emended descriptions of Mesorhizobium loti and Phyllobacterium myrsinacearum.</title>
        <authorList>
            <person name="Hameed A."/>
            <person name="Shahina M."/>
            <person name="Lai W.A."/>
            <person name="Lin S.Y."/>
            <person name="Young L.S."/>
            <person name="Liu Y.C."/>
            <person name="Hsu Y.H."/>
            <person name="Young C.C."/>
        </authorList>
    </citation>
    <scope>NUCLEOTIDE SEQUENCE [LARGE SCALE GENOMIC DNA]</scope>
    <source>
        <strain evidence="23 24">KCTC 52183</strain>
    </source>
</reference>
<keyword evidence="7 20" id="KW-0813">Transport</keyword>
<keyword evidence="24" id="KW-1185">Reference proteome</keyword>
<evidence type="ECO:0000256" key="11">
    <source>
        <dbReference type="ARBA" id="ARBA00022723"/>
    </source>
</evidence>
<evidence type="ECO:0000256" key="5">
    <source>
        <dbReference type="ARBA" id="ARBA00012951"/>
    </source>
</evidence>
<evidence type="ECO:0000259" key="22">
    <source>
        <dbReference type="PROSITE" id="PS51296"/>
    </source>
</evidence>
<dbReference type="InterPro" id="IPR014349">
    <property type="entry name" value="Rieske_Fe-S_prot"/>
</dbReference>
<keyword evidence="10" id="KW-0001">2Fe-2S</keyword>
<dbReference type="EMBL" id="SJST01000002">
    <property type="protein sequence ID" value="TCD15338.1"/>
    <property type="molecule type" value="Genomic_DNA"/>
</dbReference>
<dbReference type="EC" id="7.1.1.8" evidence="5 20"/>
<dbReference type="InterPro" id="IPR019470">
    <property type="entry name" value="Ubiq_cytC_Rdtase_Fe-S_su_TAT"/>
</dbReference>